<dbReference type="AlphaFoldDB" id="A0A9Q3ULI4"/>
<accession>A0A9Q3ULI4</accession>
<dbReference type="RefSeq" id="WP_228233480.1">
    <property type="nucleotide sequence ID" value="NZ_JAJGNA010000005.1"/>
</dbReference>
<proteinExistence type="predicted"/>
<evidence type="ECO:0008006" key="4">
    <source>
        <dbReference type="Google" id="ProtNLM"/>
    </source>
</evidence>
<comment type="caution">
    <text evidence="2">The sequence shown here is derived from an EMBL/GenBank/DDBJ whole genome shotgun (WGS) entry which is preliminary data.</text>
</comment>
<keyword evidence="1" id="KW-0472">Membrane</keyword>
<dbReference type="EMBL" id="JAJGNA010000005">
    <property type="protein sequence ID" value="MCC4308216.1"/>
    <property type="molecule type" value="Genomic_DNA"/>
</dbReference>
<evidence type="ECO:0000256" key="1">
    <source>
        <dbReference type="SAM" id="Phobius"/>
    </source>
</evidence>
<keyword evidence="1" id="KW-0812">Transmembrane</keyword>
<feature type="transmembrane region" description="Helical" evidence="1">
    <location>
        <begin position="264"/>
        <end position="287"/>
    </location>
</feature>
<dbReference type="NCBIfam" id="NF041043">
    <property type="entry name" value="BPSS1780_fam"/>
    <property type="match status" value="1"/>
</dbReference>
<gene>
    <name evidence="2" type="ORF">LL252_06490</name>
</gene>
<keyword evidence="3" id="KW-1185">Reference proteome</keyword>
<evidence type="ECO:0000313" key="3">
    <source>
        <dbReference type="Proteomes" id="UP001108027"/>
    </source>
</evidence>
<feature type="transmembrane region" description="Helical" evidence="1">
    <location>
        <begin position="230"/>
        <end position="252"/>
    </location>
</feature>
<reference evidence="2" key="1">
    <citation type="submission" date="2021-10" db="EMBL/GenBank/DDBJ databases">
        <title>The diversity and Nitrogen Metabolism of Culturable Nitrate-Utilizing Bacteria Within the Oxygen Minimum Zone of the Changjiang (Yangtze River)Estuary.</title>
        <authorList>
            <person name="Zhang D."/>
            <person name="Zheng J."/>
            <person name="Liu S."/>
            <person name="He W."/>
        </authorList>
    </citation>
    <scope>NUCLEOTIDE SEQUENCE</scope>
    <source>
        <strain evidence="2">FXH-223</strain>
    </source>
</reference>
<feature type="transmembrane region" description="Helical" evidence="1">
    <location>
        <begin position="50"/>
        <end position="73"/>
    </location>
</feature>
<protein>
    <recommendedName>
        <fullName evidence="4">Transmembrane protein</fullName>
    </recommendedName>
</protein>
<dbReference type="InterPro" id="IPR047798">
    <property type="entry name" value="BPSS1780-like"/>
</dbReference>
<organism evidence="2 3">
    <name type="scientific">Alloalcanivorax marinus</name>
    <dbReference type="NCBI Taxonomy" id="1177169"/>
    <lineage>
        <taxon>Bacteria</taxon>
        <taxon>Pseudomonadati</taxon>
        <taxon>Pseudomonadota</taxon>
        <taxon>Gammaproteobacteria</taxon>
        <taxon>Oceanospirillales</taxon>
        <taxon>Alcanivoracaceae</taxon>
        <taxon>Alloalcanivorax</taxon>
    </lineage>
</organism>
<feature type="transmembrane region" description="Helical" evidence="1">
    <location>
        <begin position="180"/>
        <end position="202"/>
    </location>
</feature>
<name>A0A9Q3ULI4_9GAMM</name>
<keyword evidence="1" id="KW-1133">Transmembrane helix</keyword>
<feature type="transmembrane region" description="Helical" evidence="1">
    <location>
        <begin position="133"/>
        <end position="159"/>
    </location>
</feature>
<evidence type="ECO:0000313" key="2">
    <source>
        <dbReference type="EMBL" id="MCC4308216.1"/>
    </source>
</evidence>
<sequence length="313" mass="33973">MINPYQGPEADLGGPVGPGPERVGAARRRPIGHGWLWWRRAWALTAANRVLWCLALLVFMAVIMGISLLGLFVPVLGNFAPTLIGPVLVAGLHQLAWRRWHDEEFDFGQLFVGFSQRTGPLFLTGLTQVGLQVLFTLLMVVAVLLLFGPEIAALFTAGFQGEPLDPTSAAAFGQMGMIKVALLTLIMVAISIPYMAMIWFQVPLVFFGDRRPLAALGESLTAVLRNWLPMLWYGLVPMLFLLLLAVLLGVLLAGANMLFGADSLAMLLVGLFSGFLSLVFALFLLALTTVSVYASFRDIFGVGDDEPDATPDL</sequence>
<dbReference type="Proteomes" id="UP001108027">
    <property type="component" value="Unassembled WGS sequence"/>
</dbReference>